<name>A0A1H7LFS7_RUMAL</name>
<evidence type="ECO:0000313" key="1">
    <source>
        <dbReference type="EMBL" id="SEK97834.1"/>
    </source>
</evidence>
<organism evidence="1 2">
    <name type="scientific">Ruminococcus albus</name>
    <dbReference type="NCBI Taxonomy" id="1264"/>
    <lineage>
        <taxon>Bacteria</taxon>
        <taxon>Bacillati</taxon>
        <taxon>Bacillota</taxon>
        <taxon>Clostridia</taxon>
        <taxon>Eubacteriales</taxon>
        <taxon>Oscillospiraceae</taxon>
        <taxon>Ruminococcus</taxon>
    </lineage>
</organism>
<gene>
    <name evidence="1" type="ORF">SAMN05216469_10911</name>
</gene>
<dbReference type="AlphaFoldDB" id="A0A1H7LFS7"/>
<sequence length="71" mass="8440">MFEKVIKNEKCRDVNKCIYCKHWLGTRPEIQSYNWTCSYKESEASCALDETDSKHKSSGLCHRFEKSRVYL</sequence>
<evidence type="ECO:0000313" key="2">
    <source>
        <dbReference type="Proteomes" id="UP000186015"/>
    </source>
</evidence>
<dbReference type="Proteomes" id="UP000186015">
    <property type="component" value="Unassembled WGS sequence"/>
</dbReference>
<dbReference type="EMBL" id="FOAT01000009">
    <property type="protein sequence ID" value="SEK97834.1"/>
    <property type="molecule type" value="Genomic_DNA"/>
</dbReference>
<accession>A0A1H7LFS7</accession>
<proteinExistence type="predicted"/>
<reference evidence="1 2" key="1">
    <citation type="submission" date="2016-10" db="EMBL/GenBank/DDBJ databases">
        <authorList>
            <person name="de Groot N.N."/>
        </authorList>
    </citation>
    <scope>NUCLEOTIDE SEQUENCE [LARGE SCALE GENOMIC DNA]</scope>
    <source>
        <strain evidence="1 2">KH2T6</strain>
    </source>
</reference>
<protein>
    <submittedName>
        <fullName evidence="1">Uncharacterized protein</fullName>
    </submittedName>
</protein>